<protein>
    <submittedName>
        <fullName evidence="1">Uncharacterized protein</fullName>
    </submittedName>
</protein>
<organism evidence="1 2">
    <name type="scientific">Pseudonaja textilis</name>
    <name type="common">Eastern brown snake</name>
    <dbReference type="NCBI Taxonomy" id="8673"/>
    <lineage>
        <taxon>Eukaryota</taxon>
        <taxon>Metazoa</taxon>
        <taxon>Chordata</taxon>
        <taxon>Craniata</taxon>
        <taxon>Vertebrata</taxon>
        <taxon>Euteleostomi</taxon>
        <taxon>Lepidosauria</taxon>
        <taxon>Squamata</taxon>
        <taxon>Bifurcata</taxon>
        <taxon>Unidentata</taxon>
        <taxon>Episquamata</taxon>
        <taxon>Toxicofera</taxon>
        <taxon>Serpentes</taxon>
        <taxon>Colubroidea</taxon>
        <taxon>Elapidae</taxon>
        <taxon>Hydrophiinae</taxon>
        <taxon>Pseudonaja</taxon>
    </lineage>
</organism>
<evidence type="ECO:0000313" key="1">
    <source>
        <dbReference type="Ensembl" id="ENSPTXP00000020014.1"/>
    </source>
</evidence>
<accession>A0A670Z9U8</accession>
<dbReference type="Ensembl" id="ENSPTXT00000020621.1">
    <property type="protein sequence ID" value="ENSPTXP00000020014.1"/>
    <property type="gene ID" value="ENSPTXG00000013845.1"/>
</dbReference>
<evidence type="ECO:0000313" key="2">
    <source>
        <dbReference type="Proteomes" id="UP000472273"/>
    </source>
</evidence>
<reference evidence="1" key="1">
    <citation type="submission" date="2025-08" db="UniProtKB">
        <authorList>
            <consortium name="Ensembl"/>
        </authorList>
    </citation>
    <scope>IDENTIFICATION</scope>
</reference>
<sequence>MLPFDALRGNTVLRDPRCSLNSHLRSFAVFFLPLPALVVPFSLILHEPQILLSRAGVSSSANGVSVFFFEDVSLLIQEASSLLPGW</sequence>
<proteinExistence type="predicted"/>
<keyword evidence="2" id="KW-1185">Reference proteome</keyword>
<dbReference type="Proteomes" id="UP000472273">
    <property type="component" value="Unplaced"/>
</dbReference>
<name>A0A670Z9U8_PSETE</name>
<reference evidence="1" key="2">
    <citation type="submission" date="2025-09" db="UniProtKB">
        <authorList>
            <consortium name="Ensembl"/>
        </authorList>
    </citation>
    <scope>IDENTIFICATION</scope>
</reference>
<dbReference type="AlphaFoldDB" id="A0A670Z9U8"/>